<accession>A0A240UJ90</accession>
<dbReference type="Proteomes" id="UP000194440">
    <property type="component" value="Plasmid pACP4.1"/>
</dbReference>
<evidence type="ECO:0000313" key="2">
    <source>
        <dbReference type="Proteomes" id="UP000194440"/>
    </source>
</evidence>
<sequence length="263" mass="27964">MKVTHIRLAGRQAENEVFARKALSALLQLAPQVNLSASVVPLPSKNLRTSAADAALRCAGRVPHISRYLQAASGATPPPEPADKPDLDLFCALRACAGARLDEYFGGFKALANCAAAVLETASAESQGATQHIKEAADSVLLQSFADVHALSSIAAVDGNRLAMDLLESVYDFRLQSGDFSTFSLAPLSFNTRAALQMQRVALKSGVKFSNMTREELFTHSRILAMEGLAVWLEENGVSAKSANTLIQGIENLAAIAHDSASR</sequence>
<geneLocation type="plasmid" evidence="1 2">
    <name>pACP4.1</name>
</geneLocation>
<keyword evidence="1" id="KW-0614">Plasmid</keyword>
<dbReference type="KEGG" id="acip:CBP36_19670"/>
<dbReference type="AlphaFoldDB" id="A0A240UJ90"/>
<keyword evidence="2" id="KW-1185">Reference proteome</keyword>
<dbReference type="KEGG" id="acis:CBP35_19625"/>
<protein>
    <submittedName>
        <fullName evidence="1">Uncharacterized protein</fullName>
    </submittedName>
</protein>
<name>A0A240UJ90_9BURK</name>
<evidence type="ECO:0000313" key="1">
    <source>
        <dbReference type="EMBL" id="ART61186.1"/>
    </source>
</evidence>
<reference evidence="1" key="1">
    <citation type="submission" date="2017-05" db="EMBL/GenBank/DDBJ databases">
        <title>Polyphasic characterization of four soil-derived phenanthrene-degrading Acidovorax strains and proposal of Acidovorax phenanthrenivorans sp. nov.</title>
        <authorList>
            <person name="Singleton D."/>
            <person name="Lee J."/>
            <person name="Dickey A.N."/>
            <person name="Stroud A."/>
            <person name="Scholl E.H."/>
            <person name="Wright F.A."/>
            <person name="Aitken M.D."/>
        </authorList>
    </citation>
    <scope>NUCLEOTIDE SEQUENCE</scope>
    <source>
        <strain evidence="1">P4</strain>
        <plasmid evidence="1">pACP4.1</plasmid>
    </source>
</reference>
<proteinExistence type="predicted"/>
<gene>
    <name evidence="1" type="ORF">CBP36_19670</name>
</gene>
<dbReference type="EMBL" id="CP021367">
    <property type="protein sequence ID" value="ART61186.1"/>
    <property type="molecule type" value="Genomic_DNA"/>
</dbReference>
<organism evidence="1 2">
    <name type="scientific">Acidovorax carolinensis</name>
    <dbReference type="NCBI Taxonomy" id="553814"/>
    <lineage>
        <taxon>Bacteria</taxon>
        <taxon>Pseudomonadati</taxon>
        <taxon>Pseudomonadota</taxon>
        <taxon>Betaproteobacteria</taxon>
        <taxon>Burkholderiales</taxon>
        <taxon>Comamonadaceae</taxon>
        <taxon>Acidovorax</taxon>
    </lineage>
</organism>